<dbReference type="EC" id="1.3.5.2" evidence="4 7"/>
<gene>
    <name evidence="9" type="ORF">AFUS01_LOCUS44040</name>
</gene>
<comment type="caution">
    <text evidence="9">The sequence shown here is derived from an EMBL/GenBank/DDBJ whole genome shotgun (WGS) entry which is preliminary data.</text>
</comment>
<keyword evidence="7" id="KW-0496">Mitochondrion</keyword>
<sequence>MISQKQLLLRKVKSIVGVGAGGVLAFGGIGLWTGNEKFFKQFVSPVLDRIDPEFSHRAAVSMARFGFIRAACDGDSPNLQIKIANMQLSNPVGLAAGFDKSAECVRGMAKIGLGWVEIGSVTPRPQEGNPKPRIFRLPEDNAVINRYGFNNDGKEIVRKRLQEFKQRDPNYTVGVNLGANKDSPDRIKDYCEGVEAFSDTADYFVINISSPNTPNLRDLQKSESLPELLQRVINTRNAQERNVPIFLKVAPDLKDEDIRSISKTVLKKESRVDGLIVSNTTISRNGLASNLKDQIGGLSGKPLEKTSTELVGKFYKEIQGQIPIIGVGGVWSGEDAYNKICAGASAVQMYTALVYNGPGVVTRIKKELSDLLKENGFQSVQQAVGSSHRRTDA</sequence>
<dbReference type="GO" id="GO:0106430">
    <property type="term" value="F:dihydroorotate dehydrogenase (quinone) activity"/>
    <property type="evidence" value="ECO:0007669"/>
    <property type="project" value="UniProtKB-EC"/>
</dbReference>
<dbReference type="NCBIfam" id="NF003652">
    <property type="entry name" value="PRK05286.2-5"/>
    <property type="match status" value="1"/>
</dbReference>
<dbReference type="Pfam" id="PF01180">
    <property type="entry name" value="DHO_dh"/>
    <property type="match status" value="1"/>
</dbReference>
<evidence type="ECO:0000256" key="2">
    <source>
        <dbReference type="ARBA" id="ARBA00005161"/>
    </source>
</evidence>
<keyword evidence="7" id="KW-0812">Transmembrane</keyword>
<keyword evidence="7" id="KW-0999">Mitochondrion inner membrane</keyword>
<keyword evidence="7" id="KW-0288">FMN</keyword>
<dbReference type="PANTHER" id="PTHR48109:SF4">
    <property type="entry name" value="DIHYDROOROTATE DEHYDROGENASE (QUINONE), MITOCHONDRIAL"/>
    <property type="match status" value="1"/>
</dbReference>
<evidence type="ECO:0000256" key="5">
    <source>
        <dbReference type="ARBA" id="ARBA00017599"/>
    </source>
</evidence>
<dbReference type="Proteomes" id="UP000708208">
    <property type="component" value="Unassembled WGS sequence"/>
</dbReference>
<evidence type="ECO:0000256" key="7">
    <source>
        <dbReference type="RuleBase" id="RU361255"/>
    </source>
</evidence>
<protein>
    <recommendedName>
        <fullName evidence="5 7">Dihydroorotate dehydrogenase (quinone), mitochondrial</fullName>
        <shortName evidence="7">DHOdehase</shortName>
        <ecNumber evidence="4 7">1.3.5.2</ecNumber>
    </recommendedName>
</protein>
<keyword evidence="10" id="KW-1185">Reference proteome</keyword>
<dbReference type="GO" id="GO:0009220">
    <property type="term" value="P:pyrimidine ribonucleotide biosynthetic process"/>
    <property type="evidence" value="ECO:0007669"/>
    <property type="project" value="TreeGrafter"/>
</dbReference>
<organism evidence="9 10">
    <name type="scientific">Allacma fusca</name>
    <dbReference type="NCBI Taxonomy" id="39272"/>
    <lineage>
        <taxon>Eukaryota</taxon>
        <taxon>Metazoa</taxon>
        <taxon>Ecdysozoa</taxon>
        <taxon>Arthropoda</taxon>
        <taxon>Hexapoda</taxon>
        <taxon>Collembola</taxon>
        <taxon>Symphypleona</taxon>
        <taxon>Sminthuridae</taxon>
        <taxon>Allacma</taxon>
    </lineage>
</organism>
<evidence type="ECO:0000256" key="3">
    <source>
        <dbReference type="ARBA" id="ARBA00005359"/>
    </source>
</evidence>
<evidence type="ECO:0000256" key="6">
    <source>
        <dbReference type="ARBA" id="ARBA00048639"/>
    </source>
</evidence>
<feature type="transmembrane region" description="Helical" evidence="7">
    <location>
        <begin position="12"/>
        <end position="32"/>
    </location>
</feature>
<evidence type="ECO:0000256" key="1">
    <source>
        <dbReference type="ARBA" id="ARBA00004370"/>
    </source>
</evidence>
<keyword evidence="7" id="KW-0560">Oxidoreductase</keyword>
<reference evidence="9" key="1">
    <citation type="submission" date="2021-06" db="EMBL/GenBank/DDBJ databases">
        <authorList>
            <person name="Hodson N. C."/>
            <person name="Mongue J. A."/>
            <person name="Jaron S. K."/>
        </authorList>
    </citation>
    <scope>NUCLEOTIDE SEQUENCE</scope>
</reference>
<comment type="pathway">
    <text evidence="2 7">Pyrimidine metabolism; UMP biosynthesis via de novo pathway; orotate from (S)-dihydroorotate (quinone route): step 1/1.</text>
</comment>
<dbReference type="InterPro" id="IPR005720">
    <property type="entry name" value="Dihydroorotate_DH_cat"/>
</dbReference>
<dbReference type="NCBIfam" id="TIGR01036">
    <property type="entry name" value="pyrD_sub2"/>
    <property type="match status" value="1"/>
</dbReference>
<dbReference type="GO" id="GO:0005743">
    <property type="term" value="C:mitochondrial inner membrane"/>
    <property type="evidence" value="ECO:0007669"/>
    <property type="project" value="UniProtKB-SubCell"/>
</dbReference>
<dbReference type="PROSITE" id="PS00912">
    <property type="entry name" value="DHODEHASE_2"/>
    <property type="match status" value="1"/>
</dbReference>
<proteinExistence type="inferred from homology"/>
<evidence type="ECO:0000259" key="8">
    <source>
        <dbReference type="Pfam" id="PF01180"/>
    </source>
</evidence>
<dbReference type="NCBIfam" id="NF003645">
    <property type="entry name" value="PRK05286.1-2"/>
    <property type="match status" value="1"/>
</dbReference>
<comment type="catalytic activity">
    <reaction evidence="6 7">
        <text>(S)-dihydroorotate + a quinone = orotate + a quinol</text>
        <dbReference type="Rhea" id="RHEA:30187"/>
        <dbReference type="ChEBI" id="CHEBI:24646"/>
        <dbReference type="ChEBI" id="CHEBI:30839"/>
        <dbReference type="ChEBI" id="CHEBI:30864"/>
        <dbReference type="ChEBI" id="CHEBI:132124"/>
        <dbReference type="EC" id="1.3.5.2"/>
    </reaction>
</comment>
<dbReference type="AlphaFoldDB" id="A0A8J2LFU9"/>
<keyword evidence="7" id="KW-0472">Membrane</keyword>
<evidence type="ECO:0000256" key="4">
    <source>
        <dbReference type="ARBA" id="ARBA00012791"/>
    </source>
</evidence>
<accession>A0A8J2LFU9</accession>
<dbReference type="InterPro" id="IPR001295">
    <property type="entry name" value="Dihydroorotate_DH_CS"/>
</dbReference>
<keyword evidence="7" id="KW-1133">Transmembrane helix</keyword>
<feature type="domain" description="Dihydroorotate dehydrogenase catalytic" evidence="8">
    <location>
        <begin position="79"/>
        <end position="372"/>
    </location>
</feature>
<comment type="cofactor">
    <cofactor evidence="7">
        <name>FMN</name>
        <dbReference type="ChEBI" id="CHEBI:58210"/>
    </cofactor>
    <text evidence="7">Binds 1 FMN per subunit.</text>
</comment>
<comment type="subcellular location">
    <subcellularLocation>
        <location evidence="1">Membrane</location>
    </subcellularLocation>
    <subcellularLocation>
        <location evidence="7">Mitochondrion inner membrane</location>
        <topology evidence="7">Single-pass membrane protein</topology>
    </subcellularLocation>
</comment>
<dbReference type="InterPro" id="IPR005719">
    <property type="entry name" value="Dihydroorotate_DH_2"/>
</dbReference>
<dbReference type="CDD" id="cd04738">
    <property type="entry name" value="DHOD_2_like"/>
    <property type="match status" value="1"/>
</dbReference>
<name>A0A8J2LFU9_9HEXA</name>
<keyword evidence="7" id="KW-0285">Flavoprotein</keyword>
<dbReference type="OrthoDB" id="14784at2759"/>
<dbReference type="PROSITE" id="PS00911">
    <property type="entry name" value="DHODEHASE_1"/>
    <property type="match status" value="1"/>
</dbReference>
<evidence type="ECO:0000313" key="9">
    <source>
        <dbReference type="EMBL" id="CAG7834543.1"/>
    </source>
</evidence>
<evidence type="ECO:0000313" key="10">
    <source>
        <dbReference type="Proteomes" id="UP000708208"/>
    </source>
</evidence>
<dbReference type="GO" id="GO:0006207">
    <property type="term" value="P:'de novo' pyrimidine nucleobase biosynthetic process"/>
    <property type="evidence" value="ECO:0007669"/>
    <property type="project" value="InterPro"/>
</dbReference>
<dbReference type="PANTHER" id="PTHR48109">
    <property type="entry name" value="DIHYDROOROTATE DEHYDROGENASE (QUINONE), MITOCHONDRIAL-RELATED"/>
    <property type="match status" value="1"/>
</dbReference>
<dbReference type="EMBL" id="CAJVCH010570277">
    <property type="protein sequence ID" value="CAG7834543.1"/>
    <property type="molecule type" value="Genomic_DNA"/>
</dbReference>
<comment type="similarity">
    <text evidence="3 7">Belongs to the dihydroorotate dehydrogenase family. Type 2 subfamily.</text>
</comment>
<dbReference type="InterPro" id="IPR050074">
    <property type="entry name" value="DHO_dehydrogenase"/>
</dbReference>